<dbReference type="InterPro" id="IPR012878">
    <property type="entry name" value="Beta-AFase-like_GH127_cat"/>
</dbReference>
<feature type="domain" description="Non-reducing end beta-L-arabinofuranosidase-like GH127 C-terminal" evidence="3">
    <location>
        <begin position="523"/>
        <end position="637"/>
    </location>
</feature>
<evidence type="ECO:0000259" key="2">
    <source>
        <dbReference type="Pfam" id="PF20736"/>
    </source>
</evidence>
<keyword evidence="4" id="KW-0378">Hydrolase</keyword>
<dbReference type="PANTHER" id="PTHR43465:SF2">
    <property type="entry name" value="DUF1680 DOMAIN PROTEIN (AFU_ORTHOLOGUE AFUA_1G08910)"/>
    <property type="match status" value="1"/>
</dbReference>
<dbReference type="GO" id="GO:0016787">
    <property type="term" value="F:hydrolase activity"/>
    <property type="evidence" value="ECO:0007669"/>
    <property type="project" value="UniProtKB-KW"/>
</dbReference>
<evidence type="ECO:0000313" key="4">
    <source>
        <dbReference type="EMBL" id="QOY86860.1"/>
    </source>
</evidence>
<dbReference type="PANTHER" id="PTHR43465">
    <property type="entry name" value="DUF1680 DOMAIN PROTEIN (AFU_ORTHOLOGUE AFUA_1G08910)"/>
    <property type="match status" value="1"/>
</dbReference>
<name>A0A7S7SKB6_PALFE</name>
<accession>A0A7S7SKB6</accession>
<dbReference type="InterPro" id="IPR049174">
    <property type="entry name" value="Beta-AFase-like"/>
</dbReference>
<dbReference type="Pfam" id="PF20737">
    <property type="entry name" value="Glyco_hydro127C"/>
    <property type="match status" value="1"/>
</dbReference>
<gene>
    <name evidence="4" type="ORF">IRI77_29380</name>
</gene>
<protein>
    <submittedName>
        <fullName evidence="4">Glycoside hydrolase family 127 protein</fullName>
    </submittedName>
</protein>
<dbReference type="AlphaFoldDB" id="A0A7S7SKB6"/>
<dbReference type="Pfam" id="PF07944">
    <property type="entry name" value="Beta-AFase-like_GH127_cat"/>
    <property type="match status" value="1"/>
</dbReference>
<dbReference type="InterPro" id="IPR049046">
    <property type="entry name" value="Beta-AFase-like_GH127_middle"/>
</dbReference>
<dbReference type="KEGG" id="pfer:IRI77_29380"/>
<organism evidence="4 5">
    <name type="scientific">Paludibaculum fermentans</name>
    <dbReference type="NCBI Taxonomy" id="1473598"/>
    <lineage>
        <taxon>Bacteria</taxon>
        <taxon>Pseudomonadati</taxon>
        <taxon>Acidobacteriota</taxon>
        <taxon>Terriglobia</taxon>
        <taxon>Bryobacterales</taxon>
        <taxon>Bryobacteraceae</taxon>
        <taxon>Paludibaculum</taxon>
    </lineage>
</organism>
<evidence type="ECO:0000313" key="5">
    <source>
        <dbReference type="Proteomes" id="UP000593892"/>
    </source>
</evidence>
<dbReference type="Proteomes" id="UP000593892">
    <property type="component" value="Chromosome"/>
</dbReference>
<feature type="domain" description="Non-reducing end beta-L-arabinofuranosidase-like GH127 middle" evidence="2">
    <location>
        <begin position="425"/>
        <end position="521"/>
    </location>
</feature>
<dbReference type="Pfam" id="PF20736">
    <property type="entry name" value="Glyco_hydro127M"/>
    <property type="match status" value="1"/>
</dbReference>
<sequence>MFLLVFPIFGQPAWRDEGLLELSRSPQAKLHPVPVRAVQLTGGFWTERQRITIERSIPTLLTLLEEHGVVDNFRRLGSATDYTPRRGPLYTDSDLYKWIEGAAWSLTSRPDPKLEATIDRLVDVILAAQQPDGYLNTYWVEERAGQRWQQQTSGHELYCLGHMIQGAIAYYRATGKRKLLDGSIRFVEYLLRDTGPGKQPLLTGHPELELALAELYRTTGDQRYLKLAGYLLSGVERERLKLRPSQLEYMFSGSPFTERTQFEGHAVRALYAATGAADYYLETGDPAYWKTLQTLWADLVNSKMFVTGGVGSRSSGESFGDAYELPNRQAYTESCAAIAGFLFNQRMLAATGDAKYTDVMERALYNGINSGMSLDGTLYCYRNPLSSGGEKIRNSWYDTCCCPPNLQRTFAALGGYFYSTSKNGLWVHFFDNSKLVWRLESGTGVQAEVKTGQPWTGQVEIVVSPAKAETFTLYVRIPSWSEKTTVSINGQPAEVKGTPNSYLPLRREWKAGDRVRVALDMEPRLLRANPRVPEDYGKVAVQRGPLVYCLEQEDQAGTQVFDAAMSLPAALVPEEKPELLGGITVLHHKGLTFGSPLESAPLYSTKELRPGTPAELTFVPYYVFHNRGPARMEVWVPAVAAPTASKDQPAR</sequence>
<evidence type="ECO:0000259" key="1">
    <source>
        <dbReference type="Pfam" id="PF07944"/>
    </source>
</evidence>
<dbReference type="RefSeq" id="WP_194448529.1">
    <property type="nucleotide sequence ID" value="NZ_CP063849.1"/>
</dbReference>
<evidence type="ECO:0000259" key="3">
    <source>
        <dbReference type="Pfam" id="PF20737"/>
    </source>
</evidence>
<keyword evidence="5" id="KW-1185">Reference proteome</keyword>
<dbReference type="EMBL" id="CP063849">
    <property type="protein sequence ID" value="QOY86860.1"/>
    <property type="molecule type" value="Genomic_DNA"/>
</dbReference>
<dbReference type="SUPFAM" id="SSF48208">
    <property type="entry name" value="Six-hairpin glycosidases"/>
    <property type="match status" value="1"/>
</dbReference>
<dbReference type="GO" id="GO:0005975">
    <property type="term" value="P:carbohydrate metabolic process"/>
    <property type="evidence" value="ECO:0007669"/>
    <property type="project" value="InterPro"/>
</dbReference>
<proteinExistence type="predicted"/>
<reference evidence="4 5" key="1">
    <citation type="submission" date="2020-10" db="EMBL/GenBank/DDBJ databases">
        <title>Complete genome sequence of Paludibaculum fermentans P105T, a facultatively anaerobic acidobacterium capable of dissimilatory Fe(III) reduction.</title>
        <authorList>
            <person name="Dedysh S.N."/>
            <person name="Beletsky A.V."/>
            <person name="Kulichevskaya I.S."/>
            <person name="Mardanov A.V."/>
            <person name="Ravin N.V."/>
        </authorList>
    </citation>
    <scope>NUCLEOTIDE SEQUENCE [LARGE SCALE GENOMIC DNA]</scope>
    <source>
        <strain evidence="4 5">P105</strain>
    </source>
</reference>
<feature type="domain" description="Non-reducing end beta-L-arabinofuranosidase-like GH127 catalytic" evidence="1">
    <location>
        <begin position="37"/>
        <end position="414"/>
    </location>
</feature>
<dbReference type="InterPro" id="IPR008928">
    <property type="entry name" value="6-hairpin_glycosidase_sf"/>
</dbReference>
<dbReference type="InterPro" id="IPR049049">
    <property type="entry name" value="Beta-AFase-like_GH127_C"/>
</dbReference>